<dbReference type="InterPro" id="IPR025540">
    <property type="entry name" value="FlK"/>
</dbReference>
<protein>
    <submittedName>
        <fullName evidence="4">Thioesterase superfamily</fullName>
    </submittedName>
</protein>
<reference evidence="4 5" key="1">
    <citation type="submission" date="2017-02" db="EMBL/GenBank/DDBJ databases">
        <authorList>
            <person name="Peterson S.W."/>
        </authorList>
    </citation>
    <scope>NUCLEOTIDE SEQUENCE [LARGE SCALE GENOMIC DNA]</scope>
    <source>
        <strain evidence="4 5">DSM 45154</strain>
    </source>
</reference>
<dbReference type="InterPro" id="IPR054485">
    <property type="entry name" value="FlK-like_dom"/>
</dbReference>
<gene>
    <name evidence="4" type="ORF">SAMN02745673_03387</name>
</gene>
<feature type="binding site" evidence="2">
    <location>
        <position position="61"/>
    </location>
    <ligand>
        <name>CoA</name>
        <dbReference type="ChEBI" id="CHEBI:57287"/>
    </ligand>
</feature>
<name>A0A1T4SCY0_9ACTN</name>
<evidence type="ECO:0000256" key="1">
    <source>
        <dbReference type="PIRSR" id="PIRSR014972-1"/>
    </source>
</evidence>
<dbReference type="InterPro" id="IPR029069">
    <property type="entry name" value="HotDog_dom_sf"/>
</dbReference>
<dbReference type="Proteomes" id="UP000190637">
    <property type="component" value="Unassembled WGS sequence"/>
</dbReference>
<dbReference type="Pfam" id="PF22636">
    <property type="entry name" value="FlK"/>
    <property type="match status" value="1"/>
</dbReference>
<feature type="active site" evidence="1">
    <location>
        <position position="42"/>
    </location>
</feature>
<dbReference type="PANTHER" id="PTHR36934:SF1">
    <property type="entry name" value="THIOESTERASE DOMAIN-CONTAINING PROTEIN"/>
    <property type="match status" value="1"/>
</dbReference>
<accession>A0A1T4SCY0</accession>
<dbReference type="PANTHER" id="PTHR36934">
    <property type="entry name" value="BLR0278 PROTEIN"/>
    <property type="match status" value="1"/>
</dbReference>
<organism evidence="4 5">
    <name type="scientific">Marinactinospora thermotolerans DSM 45154</name>
    <dbReference type="NCBI Taxonomy" id="1122192"/>
    <lineage>
        <taxon>Bacteria</taxon>
        <taxon>Bacillati</taxon>
        <taxon>Actinomycetota</taxon>
        <taxon>Actinomycetes</taxon>
        <taxon>Streptosporangiales</taxon>
        <taxon>Nocardiopsidaceae</taxon>
        <taxon>Marinactinospora</taxon>
    </lineage>
</organism>
<feature type="binding site" evidence="2">
    <location>
        <position position="61"/>
    </location>
    <ligand>
        <name>substrate</name>
    </ligand>
</feature>
<proteinExistence type="predicted"/>
<dbReference type="OrthoDB" id="5243809at2"/>
<evidence type="ECO:0000313" key="4">
    <source>
        <dbReference type="EMBL" id="SKA26124.1"/>
    </source>
</evidence>
<dbReference type="RefSeq" id="WP_078762660.1">
    <property type="nucleotide sequence ID" value="NZ_FUWS01000009.1"/>
</dbReference>
<dbReference type="Gene3D" id="3.10.129.10">
    <property type="entry name" value="Hotdog Thioesterase"/>
    <property type="match status" value="1"/>
</dbReference>
<keyword evidence="5" id="KW-1185">Reference proteome</keyword>
<dbReference type="AlphaFoldDB" id="A0A1T4SCY0"/>
<feature type="active site" evidence="1">
    <location>
        <position position="34"/>
    </location>
</feature>
<dbReference type="PIRSF" id="PIRSF014972">
    <property type="entry name" value="FlK"/>
    <property type="match status" value="1"/>
</dbReference>
<dbReference type="STRING" id="1122192.SAMN02745673_03387"/>
<feature type="binding site" evidence="2">
    <location>
        <position position="112"/>
    </location>
    <ligand>
        <name>substrate</name>
    </ligand>
</feature>
<feature type="active site" evidence="1">
    <location>
        <position position="68"/>
    </location>
</feature>
<evidence type="ECO:0000259" key="3">
    <source>
        <dbReference type="Pfam" id="PF22636"/>
    </source>
</evidence>
<evidence type="ECO:0000256" key="2">
    <source>
        <dbReference type="PIRSR" id="PIRSR014972-2"/>
    </source>
</evidence>
<feature type="domain" description="Fluoroacetyl-CoA-specific thioesterase-like" evidence="3">
    <location>
        <begin position="15"/>
        <end position="118"/>
    </location>
</feature>
<dbReference type="EMBL" id="FUWS01000009">
    <property type="protein sequence ID" value="SKA26124.1"/>
    <property type="molecule type" value="Genomic_DNA"/>
</dbReference>
<dbReference type="SUPFAM" id="SSF54637">
    <property type="entry name" value="Thioesterase/thiol ester dehydrase-isomerase"/>
    <property type="match status" value="1"/>
</dbReference>
<evidence type="ECO:0000313" key="5">
    <source>
        <dbReference type="Proteomes" id="UP000190637"/>
    </source>
</evidence>
<sequence length="125" mass="12925">MTISTGLHGRVEHTVSAEDTAVALGSGDVPVLGTPRAVALVEAATVAAVRDHLEQGRTSVGTRVDLAHLAPSSPGVVVVATALLREVAGGRLVFDVELAQDGRPVAKGTVERVVVDRERFLTAAR</sequence>